<protein>
    <recommendedName>
        <fullName evidence="5">Carrier domain-containing protein</fullName>
    </recommendedName>
</protein>
<keyword evidence="3" id="KW-0597">Phosphoprotein</keyword>
<dbReference type="GO" id="GO:0008610">
    <property type="term" value="P:lipid biosynthetic process"/>
    <property type="evidence" value="ECO:0007669"/>
    <property type="project" value="UniProtKB-ARBA"/>
</dbReference>
<dbReference type="GO" id="GO:0003824">
    <property type="term" value="F:catalytic activity"/>
    <property type="evidence" value="ECO:0007669"/>
    <property type="project" value="InterPro"/>
</dbReference>
<organism evidence="6">
    <name type="scientific">Streptomyces sp. CMC78</name>
    <dbReference type="NCBI Taxonomy" id="3231512"/>
    <lineage>
        <taxon>Bacteria</taxon>
        <taxon>Bacillati</taxon>
        <taxon>Actinomycetota</taxon>
        <taxon>Actinomycetes</taxon>
        <taxon>Kitasatosporales</taxon>
        <taxon>Streptomycetaceae</taxon>
        <taxon>Streptomyces</taxon>
    </lineage>
</organism>
<dbReference type="PROSITE" id="PS00455">
    <property type="entry name" value="AMP_BINDING"/>
    <property type="match status" value="1"/>
</dbReference>
<dbReference type="InterPro" id="IPR001242">
    <property type="entry name" value="Condensation_dom"/>
</dbReference>
<name>A0AB33KC45_9ACTN</name>
<dbReference type="FunFam" id="2.30.38.10:FF:000001">
    <property type="entry name" value="Non-ribosomal peptide synthetase PvdI"/>
    <property type="match status" value="1"/>
</dbReference>
<sequence length="1122" mass="117157">MTPAAEGPDALTSERLHRLLVEFNDTDHAVPEATLTALFEAQAARTPGAVAVAHAGTELTYAELNARANRLARLLVDRKAGPESFVAVALAKSVDLVVALLAVVKTGAAYLPLDPAHPAERIALMLEDVAPAVVVGRSDGPAVAAVGAHHVLLDDPETVEEAAARSAADLTDAERTAPLRPAHPVFVIHTSGSTGRPKGVVVEHRSLNVYLAWARQAYGAVTGRALVHSPVAFDLTVTGLYAPLTAGGCAHLVDLHEGSAPDAGTLPEATFVKATPTHLAVLAALPDAYSPTGQLVLGGEALLGEPLAEWRKRRPDATVINEYGPTETTVGCMEYRIEPGDEVPAGVVTIGRPIWNTRLYVLDDHLAPVGTGTVGELYIGGALLARGYHGRPGLTASRFVASPFAAGERMYRSGDLVRRREDGQLDFIARSDDQVKVRGFRIEPGEVEAALTGVPGIAAAAVAAHTERPGSTRLVAYVVPDADTVAPDAETLRAALAERLPEYLVPTSYTVLAALPLTPNGKLDRAALPAPAATAVTATATATDAADAGPVVSARSAREARLCALFDELLGTSGTGPDTGFFAAGGDSVAAFTLVKRAREAGIGFGTRDVFLHRTPAALAALAADVDAGPDGPPAASTAPAAPTAPADSARAAEYAASPLQDVMIRRAGTGPGPYADQFVFRLAGDLDVTVMRRALALLARRHPALRAAFRTGADGRTVQLIADEVTPELTESDLSGLPEAERDERLRQLLETDQDTAFDLARPPLVRCAAVRVGPGDGRFVLTLAPLLLDGWSLPLVLGELWMTYMTGADEAMLPPAPPPGHHAYGQWLERFDAAADADAWHVVLDDLPEAAPLAEPVAATGRVTVVENVVTLTETVTAALTARARAHDLTLNTLVTGAWGLLLGELTGRDEQVFGVTVAGRPAELPQLDQASGMFMNNLPVRFGPRAGETVREALHRLQREQAGLIAHQHVSLAELSRIAGRDQLFDTVVVFESAPTTAAPPPPPPGPPPMPPGPGGPDGLGAPAGPGGPGAPAGPFAPPPHLVQILGMEAHDAARVPLRFAVAPGERLGILAQYWSEAFAPGRIEEIQDRFVHLLGAFAEDLDRPVSSLPLRTTGGTGR</sequence>
<dbReference type="SUPFAM" id="SSF52777">
    <property type="entry name" value="CoA-dependent acyltransferases"/>
    <property type="match status" value="2"/>
</dbReference>
<dbReference type="Gene3D" id="3.30.559.10">
    <property type="entry name" value="Chloramphenicol acetyltransferase-like domain"/>
    <property type="match status" value="2"/>
</dbReference>
<dbReference type="InterPro" id="IPR009081">
    <property type="entry name" value="PP-bd_ACP"/>
</dbReference>
<feature type="region of interest" description="Disordered" evidence="4">
    <location>
        <begin position="998"/>
        <end position="1041"/>
    </location>
</feature>
<dbReference type="Pfam" id="PF00550">
    <property type="entry name" value="PP-binding"/>
    <property type="match status" value="1"/>
</dbReference>
<gene>
    <name evidence="6" type="ORF">SCMC78_32490</name>
</gene>
<dbReference type="InterPro" id="IPR036736">
    <property type="entry name" value="ACP-like_sf"/>
</dbReference>
<dbReference type="Pfam" id="PF00668">
    <property type="entry name" value="Condensation"/>
    <property type="match status" value="1"/>
</dbReference>
<dbReference type="InterPro" id="IPR023213">
    <property type="entry name" value="CAT-like_dom_sf"/>
</dbReference>
<dbReference type="SUPFAM" id="SSF56801">
    <property type="entry name" value="Acetyl-CoA synthetase-like"/>
    <property type="match status" value="1"/>
</dbReference>
<dbReference type="FunFam" id="3.40.50.980:FF:000001">
    <property type="entry name" value="Non-ribosomal peptide synthetase"/>
    <property type="match status" value="1"/>
</dbReference>
<dbReference type="GO" id="GO:0043041">
    <property type="term" value="P:amino acid activation for nonribosomal peptide biosynthetic process"/>
    <property type="evidence" value="ECO:0007669"/>
    <property type="project" value="TreeGrafter"/>
</dbReference>
<dbReference type="GO" id="GO:0044550">
    <property type="term" value="P:secondary metabolite biosynthetic process"/>
    <property type="evidence" value="ECO:0007669"/>
    <property type="project" value="TreeGrafter"/>
</dbReference>
<dbReference type="SUPFAM" id="SSF47336">
    <property type="entry name" value="ACP-like"/>
    <property type="match status" value="1"/>
</dbReference>
<dbReference type="Pfam" id="PF13193">
    <property type="entry name" value="AMP-binding_C"/>
    <property type="match status" value="1"/>
</dbReference>
<dbReference type="Gene3D" id="1.10.1200.10">
    <property type="entry name" value="ACP-like"/>
    <property type="match status" value="1"/>
</dbReference>
<dbReference type="PROSITE" id="PS50075">
    <property type="entry name" value="CARRIER"/>
    <property type="match status" value="1"/>
</dbReference>
<dbReference type="FunFam" id="3.30.300.30:FF:000010">
    <property type="entry name" value="Enterobactin synthetase component F"/>
    <property type="match status" value="1"/>
</dbReference>
<dbReference type="GO" id="GO:0031177">
    <property type="term" value="F:phosphopantetheine binding"/>
    <property type="evidence" value="ECO:0007669"/>
    <property type="project" value="TreeGrafter"/>
</dbReference>
<dbReference type="RefSeq" id="WP_408053868.1">
    <property type="nucleotide sequence ID" value="NZ_AP035884.1"/>
</dbReference>
<evidence type="ECO:0000256" key="1">
    <source>
        <dbReference type="ARBA" id="ARBA00001957"/>
    </source>
</evidence>
<evidence type="ECO:0000313" key="6">
    <source>
        <dbReference type="EMBL" id="BFP53442.1"/>
    </source>
</evidence>
<dbReference type="Gene3D" id="3.30.559.30">
    <property type="entry name" value="Nonribosomal peptide synthetase, condensation domain"/>
    <property type="match status" value="2"/>
</dbReference>
<dbReference type="CDD" id="cd05930">
    <property type="entry name" value="A_NRPS"/>
    <property type="match status" value="1"/>
</dbReference>
<dbReference type="InterPro" id="IPR045851">
    <property type="entry name" value="AMP-bd_C_sf"/>
</dbReference>
<feature type="domain" description="Carrier" evidence="5">
    <location>
        <begin position="553"/>
        <end position="627"/>
    </location>
</feature>
<dbReference type="Gene3D" id="3.30.300.30">
    <property type="match status" value="1"/>
</dbReference>
<dbReference type="KEGG" id="stcm:SCMC78_32490"/>
<dbReference type="Gene3D" id="3.40.50.980">
    <property type="match status" value="2"/>
</dbReference>
<dbReference type="InterPro" id="IPR020845">
    <property type="entry name" value="AMP-binding_CS"/>
</dbReference>
<dbReference type="PANTHER" id="PTHR45527">
    <property type="entry name" value="NONRIBOSOMAL PEPTIDE SYNTHETASE"/>
    <property type="match status" value="1"/>
</dbReference>
<dbReference type="PANTHER" id="PTHR45527:SF1">
    <property type="entry name" value="FATTY ACID SYNTHASE"/>
    <property type="match status" value="1"/>
</dbReference>
<evidence type="ECO:0000256" key="4">
    <source>
        <dbReference type="SAM" id="MobiDB-lite"/>
    </source>
</evidence>
<dbReference type="Pfam" id="PF00501">
    <property type="entry name" value="AMP-binding"/>
    <property type="match status" value="1"/>
</dbReference>
<dbReference type="GO" id="GO:0005737">
    <property type="term" value="C:cytoplasm"/>
    <property type="evidence" value="ECO:0007669"/>
    <property type="project" value="TreeGrafter"/>
</dbReference>
<dbReference type="Gene3D" id="2.30.38.10">
    <property type="entry name" value="Luciferase, Domain 3"/>
    <property type="match status" value="1"/>
</dbReference>
<dbReference type="InterPro" id="IPR000873">
    <property type="entry name" value="AMP-dep_synth/lig_dom"/>
</dbReference>
<feature type="compositionally biased region" description="Gly residues" evidence="4">
    <location>
        <begin position="1019"/>
        <end position="1034"/>
    </location>
</feature>
<dbReference type="NCBIfam" id="TIGR01733">
    <property type="entry name" value="AA-adenyl-dom"/>
    <property type="match status" value="1"/>
</dbReference>
<dbReference type="AlphaFoldDB" id="A0AB33KC45"/>
<evidence type="ECO:0000259" key="5">
    <source>
        <dbReference type="PROSITE" id="PS50075"/>
    </source>
</evidence>
<accession>A0AB33KC45</accession>
<feature type="region of interest" description="Disordered" evidence="4">
    <location>
        <begin position="629"/>
        <end position="650"/>
    </location>
</feature>
<keyword evidence="2" id="KW-0596">Phosphopantetheine</keyword>
<reference evidence="6" key="1">
    <citation type="submission" date="2024-07" db="EMBL/GenBank/DDBJ databases">
        <title>Complete genome sequences of cellulolytic bacteria, Kitasatospora sp. CMC57 and Streptomyces sp. CMC78, isolated from Japanese agricultural soil.</title>
        <authorList>
            <person name="Hashimoto T."/>
            <person name="Ito M."/>
            <person name="Iwamoto M."/>
            <person name="Fukahori D."/>
            <person name="Shoda T."/>
            <person name="Sakoda M."/>
            <person name="Morohoshi T."/>
            <person name="Mitsuboshi M."/>
            <person name="Nishizawa T."/>
        </authorList>
    </citation>
    <scope>NUCLEOTIDE SEQUENCE</scope>
    <source>
        <strain evidence="6">CMC78</strain>
    </source>
</reference>
<proteinExistence type="predicted"/>
<evidence type="ECO:0000256" key="3">
    <source>
        <dbReference type="ARBA" id="ARBA00022553"/>
    </source>
</evidence>
<dbReference type="InterPro" id="IPR025110">
    <property type="entry name" value="AMP-bd_C"/>
</dbReference>
<comment type="cofactor">
    <cofactor evidence="1">
        <name>pantetheine 4'-phosphate</name>
        <dbReference type="ChEBI" id="CHEBI:47942"/>
    </cofactor>
</comment>
<dbReference type="EMBL" id="AP035884">
    <property type="protein sequence ID" value="BFP53442.1"/>
    <property type="molecule type" value="Genomic_DNA"/>
</dbReference>
<dbReference type="InterPro" id="IPR010071">
    <property type="entry name" value="AA_adenyl_dom"/>
</dbReference>
<evidence type="ECO:0000256" key="2">
    <source>
        <dbReference type="ARBA" id="ARBA00022450"/>
    </source>
</evidence>
<feature type="compositionally biased region" description="Pro residues" evidence="4">
    <location>
        <begin position="1001"/>
        <end position="1018"/>
    </location>
</feature>